<gene>
    <name evidence="2" type="ORF">ElP_75880</name>
</gene>
<dbReference type="AlphaFoldDB" id="A0A518HFJ6"/>
<geneLocation type="plasmid" evidence="3">
    <name>pelp_4</name>
</geneLocation>
<keyword evidence="2" id="KW-0614">Plasmid</keyword>
<dbReference type="RefSeq" id="WP_145279840.1">
    <property type="nucleotide sequence ID" value="NZ_CP036430.1"/>
</dbReference>
<dbReference type="InterPro" id="IPR014263">
    <property type="entry name" value="Methanolan_biosynth_EpsI"/>
</dbReference>
<keyword evidence="3" id="KW-1185">Reference proteome</keyword>
<protein>
    <recommendedName>
        <fullName evidence="1">Methanolan biosynthesis EpsI domain-containing protein</fullName>
    </recommendedName>
</protein>
<accession>A0A518HFJ6</accession>
<sequence>MIAPAATSAEPDRRLGPSPWPWMILACAIVAASGAIRVNQESAFADAARSAEVAPFRMADLPPRLGEHWEQIGEDQILEEETLQIAGCADYVLRNYIDNRTGVALTVLVAFGPADRVFPHSPIVCFPANGFQSRGGPWRRQVDVGGSSPDGDRKVGFSALVYGKPGGGVEELREVYYSYWHDGTWSPDQSQNLFRHRPAMFKIQVERPVVPGEARGDGSPIEGFLQDLVPEVERRYAASQVETTAGAGVPAED</sequence>
<dbReference type="KEGG" id="tpla:ElP_75880"/>
<proteinExistence type="predicted"/>
<dbReference type="EMBL" id="CP036430">
    <property type="protein sequence ID" value="QDV39617.1"/>
    <property type="molecule type" value="Genomic_DNA"/>
</dbReference>
<evidence type="ECO:0000313" key="2">
    <source>
        <dbReference type="EMBL" id="QDV39617.1"/>
    </source>
</evidence>
<name>A0A518HFJ6_9BACT</name>
<organism evidence="2 3">
    <name type="scientific">Tautonia plasticadhaerens</name>
    <dbReference type="NCBI Taxonomy" id="2527974"/>
    <lineage>
        <taxon>Bacteria</taxon>
        <taxon>Pseudomonadati</taxon>
        <taxon>Planctomycetota</taxon>
        <taxon>Planctomycetia</taxon>
        <taxon>Isosphaerales</taxon>
        <taxon>Isosphaeraceae</taxon>
        <taxon>Tautonia</taxon>
    </lineage>
</organism>
<reference evidence="2 3" key="1">
    <citation type="submission" date="2019-02" db="EMBL/GenBank/DDBJ databases">
        <title>Deep-cultivation of Planctomycetes and their phenomic and genomic characterization uncovers novel biology.</title>
        <authorList>
            <person name="Wiegand S."/>
            <person name="Jogler M."/>
            <person name="Boedeker C."/>
            <person name="Pinto D."/>
            <person name="Vollmers J."/>
            <person name="Rivas-Marin E."/>
            <person name="Kohn T."/>
            <person name="Peeters S.H."/>
            <person name="Heuer A."/>
            <person name="Rast P."/>
            <person name="Oberbeckmann S."/>
            <person name="Bunk B."/>
            <person name="Jeske O."/>
            <person name="Meyerdierks A."/>
            <person name="Storesund J.E."/>
            <person name="Kallscheuer N."/>
            <person name="Luecker S."/>
            <person name="Lage O.M."/>
            <person name="Pohl T."/>
            <person name="Merkel B.J."/>
            <person name="Hornburger P."/>
            <person name="Mueller R.-W."/>
            <person name="Bruemmer F."/>
            <person name="Labrenz M."/>
            <person name="Spormann A.M."/>
            <person name="Op den Camp H."/>
            <person name="Overmann J."/>
            <person name="Amann R."/>
            <person name="Jetten M.S.M."/>
            <person name="Mascher T."/>
            <person name="Medema M.H."/>
            <person name="Devos D.P."/>
            <person name="Kaster A.-K."/>
            <person name="Ovreas L."/>
            <person name="Rohde M."/>
            <person name="Galperin M.Y."/>
            <person name="Jogler C."/>
        </authorList>
    </citation>
    <scope>NUCLEOTIDE SEQUENCE [LARGE SCALE GENOMIC DNA]</scope>
    <source>
        <strain evidence="2 3">ElP</strain>
        <plasmid evidence="3">pelp_4</plasmid>
    </source>
</reference>
<evidence type="ECO:0000259" key="1">
    <source>
        <dbReference type="Pfam" id="PF11984"/>
    </source>
</evidence>
<dbReference type="OrthoDB" id="288208at2"/>
<dbReference type="Proteomes" id="UP000317835">
    <property type="component" value="Plasmid pElP_4"/>
</dbReference>
<dbReference type="Pfam" id="PF11984">
    <property type="entry name" value="DUF3485"/>
    <property type="match status" value="1"/>
</dbReference>
<evidence type="ECO:0000313" key="3">
    <source>
        <dbReference type="Proteomes" id="UP000317835"/>
    </source>
</evidence>
<feature type="domain" description="Methanolan biosynthesis EpsI" evidence="1">
    <location>
        <begin position="24"/>
        <end position="232"/>
    </location>
</feature>